<comment type="caution">
    <text evidence="3">The sequence shown here is derived from an EMBL/GenBank/DDBJ whole genome shotgun (WGS) entry which is preliminary data.</text>
</comment>
<keyword evidence="3" id="KW-0067">ATP-binding</keyword>
<sequence length="370" mass="42306">MGDYYMAIHVSELNIDTYRGIKSLRLENFSSVNIITGDNNCGKTSVLELLRSLRNPSDFRVWRELIRRDSTNVMEGLSYYEGFCDLFDINEEEMYIKYGVEYENEKHEIIISGEVSEDELLSTEYMKLQGFSIGGRRKEQDYTLNVKKIQMNIHLDGAKASESDVYEGQIRYVPKGVSKNDRGNIIYISPSRHTTSYVYLNAVLDNSNMYEQMLDVLKEYDEDIISINYDNLNSGRPGRGVYKILSKSHQKALPLNMYGDGMKKAVLLMSAAIAAKDGILLIDEFETAIHTSAMDRTFAWVIDMCKRLNVQVFLTSHSKEAIDKLLKCSPENTSSMAVYTLSKRDNRTVVRRLDGKTAIEVQDNMGLELR</sequence>
<feature type="domain" description="ATPase AAA-type core" evidence="2">
    <location>
        <begin position="200"/>
        <end position="322"/>
    </location>
</feature>
<evidence type="ECO:0000313" key="4">
    <source>
        <dbReference type="Proteomes" id="UP000284794"/>
    </source>
</evidence>
<evidence type="ECO:0000313" key="3">
    <source>
        <dbReference type="EMBL" id="RHD09840.1"/>
    </source>
</evidence>
<name>A0A414DGK0_9FIRM</name>
<dbReference type="Pfam" id="PF13175">
    <property type="entry name" value="AAA_15"/>
    <property type="match status" value="1"/>
</dbReference>
<dbReference type="InterPro" id="IPR027417">
    <property type="entry name" value="P-loop_NTPase"/>
</dbReference>
<dbReference type="Pfam" id="PF13304">
    <property type="entry name" value="AAA_21"/>
    <property type="match status" value="1"/>
</dbReference>
<keyword evidence="3" id="KW-0547">Nucleotide-binding</keyword>
<dbReference type="EMBL" id="QSIS01000004">
    <property type="protein sequence ID" value="RHD09840.1"/>
    <property type="molecule type" value="Genomic_DNA"/>
</dbReference>
<evidence type="ECO:0000259" key="1">
    <source>
        <dbReference type="Pfam" id="PF13175"/>
    </source>
</evidence>
<dbReference type="PANTHER" id="PTHR43581:SF4">
    <property type="entry name" value="ATP_GTP PHOSPHATASE"/>
    <property type="match status" value="1"/>
</dbReference>
<accession>A0A414DGK0</accession>
<protein>
    <submittedName>
        <fullName evidence="3">ATP-binding protein</fullName>
    </submittedName>
</protein>
<organism evidence="3 4">
    <name type="scientific">Lachnospira eligens</name>
    <dbReference type="NCBI Taxonomy" id="39485"/>
    <lineage>
        <taxon>Bacteria</taxon>
        <taxon>Bacillati</taxon>
        <taxon>Bacillota</taxon>
        <taxon>Clostridia</taxon>
        <taxon>Lachnospirales</taxon>
        <taxon>Lachnospiraceae</taxon>
        <taxon>Lachnospira</taxon>
    </lineage>
</organism>
<gene>
    <name evidence="3" type="ORF">DW811_04830</name>
</gene>
<reference evidence="3 4" key="1">
    <citation type="submission" date="2018-08" db="EMBL/GenBank/DDBJ databases">
        <title>A genome reference for cultivated species of the human gut microbiota.</title>
        <authorList>
            <person name="Zou Y."/>
            <person name="Xue W."/>
            <person name="Luo G."/>
        </authorList>
    </citation>
    <scope>NUCLEOTIDE SEQUENCE [LARGE SCALE GENOMIC DNA]</scope>
    <source>
        <strain evidence="3 4">AM32-2AC</strain>
    </source>
</reference>
<dbReference type="AlphaFoldDB" id="A0A414DGK0"/>
<dbReference type="Proteomes" id="UP000284794">
    <property type="component" value="Unassembled WGS sequence"/>
</dbReference>
<dbReference type="PANTHER" id="PTHR43581">
    <property type="entry name" value="ATP/GTP PHOSPHATASE"/>
    <property type="match status" value="1"/>
</dbReference>
<dbReference type="GO" id="GO:0005524">
    <property type="term" value="F:ATP binding"/>
    <property type="evidence" value="ECO:0007669"/>
    <property type="project" value="UniProtKB-KW"/>
</dbReference>
<dbReference type="Gene3D" id="3.40.50.300">
    <property type="entry name" value="P-loop containing nucleotide triphosphate hydrolases"/>
    <property type="match status" value="2"/>
</dbReference>
<proteinExistence type="predicted"/>
<dbReference type="SUPFAM" id="SSF52540">
    <property type="entry name" value="P-loop containing nucleoside triphosphate hydrolases"/>
    <property type="match status" value="1"/>
</dbReference>
<feature type="domain" description="Endonuclease GajA/Old nuclease/RecF-like AAA" evidence="1">
    <location>
        <begin position="10"/>
        <end position="175"/>
    </location>
</feature>
<evidence type="ECO:0000259" key="2">
    <source>
        <dbReference type="Pfam" id="PF13304"/>
    </source>
</evidence>
<dbReference type="InterPro" id="IPR051396">
    <property type="entry name" value="Bact_Antivir_Def_Nuclease"/>
</dbReference>
<dbReference type="InterPro" id="IPR041685">
    <property type="entry name" value="AAA_GajA/Old/RecF-like"/>
</dbReference>
<dbReference type="InterPro" id="IPR003959">
    <property type="entry name" value="ATPase_AAA_core"/>
</dbReference>
<dbReference type="GO" id="GO:0016887">
    <property type="term" value="F:ATP hydrolysis activity"/>
    <property type="evidence" value="ECO:0007669"/>
    <property type="project" value="InterPro"/>
</dbReference>